<comment type="caution">
    <text evidence="5">The sequence shown here is derived from an EMBL/GenBank/DDBJ whole genome shotgun (WGS) entry which is preliminary data.</text>
</comment>
<keyword evidence="6" id="KW-1185">Reference proteome</keyword>
<dbReference type="CDD" id="cd08349">
    <property type="entry name" value="BLMA_like"/>
    <property type="match status" value="1"/>
</dbReference>
<evidence type="ECO:0000256" key="2">
    <source>
        <dbReference type="ARBA" id="ARBA00021572"/>
    </source>
</evidence>
<dbReference type="InterPro" id="IPR037523">
    <property type="entry name" value="VOC_core"/>
</dbReference>
<accession>A0A9X3CKS5</accession>
<evidence type="ECO:0000256" key="1">
    <source>
        <dbReference type="ARBA" id="ARBA00011051"/>
    </source>
</evidence>
<comment type="similarity">
    <text evidence="1">Belongs to the bleomycin resistance protein family.</text>
</comment>
<dbReference type="InterPro" id="IPR000335">
    <property type="entry name" value="Bleomycin-R"/>
</dbReference>
<dbReference type="Proteomes" id="UP001155587">
    <property type="component" value="Unassembled WGS sequence"/>
</dbReference>
<dbReference type="Pfam" id="PF00903">
    <property type="entry name" value="Glyoxalase"/>
    <property type="match status" value="1"/>
</dbReference>
<dbReference type="EMBL" id="JAKRRY010000002">
    <property type="protein sequence ID" value="MCW8345054.1"/>
    <property type="molecule type" value="Genomic_DNA"/>
</dbReference>
<dbReference type="Gene3D" id="3.10.180.10">
    <property type="entry name" value="2,3-Dihydroxybiphenyl 1,2-Dioxygenase, domain 1"/>
    <property type="match status" value="1"/>
</dbReference>
<protein>
    <recommendedName>
        <fullName evidence="2">Bleomycin resistance protein</fullName>
    </recommendedName>
</protein>
<evidence type="ECO:0000256" key="3">
    <source>
        <dbReference type="ARBA" id="ARBA00023251"/>
    </source>
</evidence>
<dbReference type="InterPro" id="IPR029068">
    <property type="entry name" value="Glyas_Bleomycin-R_OHBP_Dase"/>
</dbReference>
<keyword evidence="3" id="KW-0046">Antibiotic resistance</keyword>
<proteinExistence type="inferred from homology"/>
<dbReference type="SUPFAM" id="SSF54593">
    <property type="entry name" value="Glyoxalase/Bleomycin resistance protein/Dihydroxybiphenyl dioxygenase"/>
    <property type="match status" value="1"/>
</dbReference>
<evidence type="ECO:0000313" key="5">
    <source>
        <dbReference type="EMBL" id="MCW8345054.1"/>
    </source>
</evidence>
<dbReference type="GO" id="GO:0046677">
    <property type="term" value="P:response to antibiotic"/>
    <property type="evidence" value="ECO:0007669"/>
    <property type="project" value="UniProtKB-KW"/>
</dbReference>
<name>A0A9X3CKS5_9VIBR</name>
<gene>
    <name evidence="5" type="ORF">MD535_03305</name>
</gene>
<dbReference type="AlphaFoldDB" id="A0A9X3CKS5"/>
<sequence>MRVVPELYCFDIQRSIDFYVNVLGFRVKYQRPSEAFVFLTRHGVDLMLEGLNGDGRRWITGALEYPLGRGVNLQWDTYNIDAFYAHIKQYSPDSIYLPIENTDYLCDDEVVIQKQFVVQDPNGYLIRFCDVKTQAIAEV</sequence>
<reference evidence="5" key="1">
    <citation type="submission" date="2022-02" db="EMBL/GenBank/DDBJ databases">
        <title>Vibrio sp. nov, a new bacterium isolated from seawater.</title>
        <authorList>
            <person name="Yuan Y."/>
        </authorList>
    </citation>
    <scope>NUCLEOTIDE SEQUENCE</scope>
    <source>
        <strain evidence="5">ZSDZ65</strain>
    </source>
</reference>
<dbReference type="RefSeq" id="WP_265673499.1">
    <property type="nucleotide sequence ID" value="NZ_JAKRRY010000002.1"/>
</dbReference>
<feature type="domain" description="VOC" evidence="4">
    <location>
        <begin position="1"/>
        <end position="131"/>
    </location>
</feature>
<dbReference type="InterPro" id="IPR004360">
    <property type="entry name" value="Glyas_Fos-R_dOase_dom"/>
</dbReference>
<evidence type="ECO:0000259" key="4">
    <source>
        <dbReference type="PROSITE" id="PS51819"/>
    </source>
</evidence>
<evidence type="ECO:0000313" key="6">
    <source>
        <dbReference type="Proteomes" id="UP001155587"/>
    </source>
</evidence>
<organism evidence="5 6">
    <name type="scientific">Vibrio qingdaonensis</name>
    <dbReference type="NCBI Taxonomy" id="2829491"/>
    <lineage>
        <taxon>Bacteria</taxon>
        <taxon>Pseudomonadati</taxon>
        <taxon>Pseudomonadota</taxon>
        <taxon>Gammaproteobacteria</taxon>
        <taxon>Vibrionales</taxon>
        <taxon>Vibrionaceae</taxon>
        <taxon>Vibrio</taxon>
    </lineage>
</organism>
<dbReference type="PROSITE" id="PS51819">
    <property type="entry name" value="VOC"/>
    <property type="match status" value="1"/>
</dbReference>